<evidence type="ECO:0000256" key="3">
    <source>
        <dbReference type="ARBA" id="ARBA00011890"/>
    </source>
</evidence>
<evidence type="ECO:0000313" key="13">
    <source>
        <dbReference type="Proteomes" id="UP001595847"/>
    </source>
</evidence>
<dbReference type="PANTHER" id="PTHR11579:SF0">
    <property type="entry name" value="PROTEIN-L-ISOASPARTATE(D-ASPARTATE) O-METHYLTRANSFERASE"/>
    <property type="match status" value="1"/>
</dbReference>
<proteinExistence type="inferred from homology"/>
<dbReference type="InterPro" id="IPR000682">
    <property type="entry name" value="PCMT"/>
</dbReference>
<accession>A0ABV8FLF6</accession>
<dbReference type="InterPro" id="IPR029063">
    <property type="entry name" value="SAM-dependent_MTases_sf"/>
</dbReference>
<evidence type="ECO:0000256" key="9">
    <source>
        <dbReference type="ARBA" id="ARBA00030757"/>
    </source>
</evidence>
<evidence type="ECO:0000256" key="5">
    <source>
        <dbReference type="ARBA" id="ARBA00022490"/>
    </source>
</evidence>
<dbReference type="SUPFAM" id="SSF53335">
    <property type="entry name" value="S-adenosyl-L-methionine-dependent methyltransferases"/>
    <property type="match status" value="1"/>
</dbReference>
<evidence type="ECO:0000256" key="7">
    <source>
        <dbReference type="ARBA" id="ARBA00022679"/>
    </source>
</evidence>
<reference evidence="13" key="1">
    <citation type="journal article" date="2019" name="Int. J. Syst. Evol. Microbiol.">
        <title>The Global Catalogue of Microorganisms (GCM) 10K type strain sequencing project: providing services to taxonomists for standard genome sequencing and annotation.</title>
        <authorList>
            <consortium name="The Broad Institute Genomics Platform"/>
            <consortium name="The Broad Institute Genome Sequencing Center for Infectious Disease"/>
            <person name="Wu L."/>
            <person name="Ma J."/>
        </authorList>
    </citation>
    <scope>NUCLEOTIDE SEQUENCE [LARGE SCALE GENOMIC DNA]</scope>
    <source>
        <strain evidence="13">TBRC 1826</strain>
    </source>
</reference>
<comment type="subcellular location">
    <subcellularLocation>
        <location evidence="1">Cytoplasm</location>
    </subcellularLocation>
</comment>
<evidence type="ECO:0000313" key="12">
    <source>
        <dbReference type="EMBL" id="MFC3996194.1"/>
    </source>
</evidence>
<evidence type="ECO:0000256" key="8">
    <source>
        <dbReference type="ARBA" id="ARBA00022691"/>
    </source>
</evidence>
<dbReference type="CDD" id="cd02440">
    <property type="entry name" value="AdoMet_MTases"/>
    <property type="match status" value="1"/>
</dbReference>
<gene>
    <name evidence="12" type="ORF">ACFOVU_09730</name>
</gene>
<dbReference type="RefSeq" id="WP_378532812.1">
    <property type="nucleotide sequence ID" value="NZ_JBHSBH010000007.1"/>
</dbReference>
<comment type="caution">
    <text evidence="12">The sequence shown here is derived from an EMBL/GenBank/DDBJ whole genome shotgun (WGS) entry which is preliminary data.</text>
</comment>
<dbReference type="EMBL" id="JBHSBH010000007">
    <property type="protein sequence ID" value="MFC3996194.1"/>
    <property type="molecule type" value="Genomic_DNA"/>
</dbReference>
<dbReference type="PROSITE" id="PS01279">
    <property type="entry name" value="PCMT"/>
    <property type="match status" value="1"/>
</dbReference>
<evidence type="ECO:0000256" key="1">
    <source>
        <dbReference type="ARBA" id="ARBA00004496"/>
    </source>
</evidence>
<evidence type="ECO:0000256" key="10">
    <source>
        <dbReference type="ARBA" id="ARBA00031323"/>
    </source>
</evidence>
<keyword evidence="8" id="KW-0949">S-adenosyl-L-methionine</keyword>
<protein>
    <recommendedName>
        <fullName evidence="4">Protein-L-isoaspartate O-methyltransferase</fullName>
        <ecNumber evidence="3">2.1.1.77</ecNumber>
    </recommendedName>
    <alternativeName>
        <fullName evidence="11">L-isoaspartyl protein carboxyl methyltransferase</fullName>
    </alternativeName>
    <alternativeName>
        <fullName evidence="9">Protein L-isoaspartyl methyltransferase</fullName>
    </alternativeName>
    <alternativeName>
        <fullName evidence="10">Protein-beta-aspartate methyltransferase</fullName>
    </alternativeName>
</protein>
<dbReference type="GO" id="GO:0032259">
    <property type="term" value="P:methylation"/>
    <property type="evidence" value="ECO:0007669"/>
    <property type="project" value="UniProtKB-KW"/>
</dbReference>
<dbReference type="Pfam" id="PF01135">
    <property type="entry name" value="PCMT"/>
    <property type="match status" value="1"/>
</dbReference>
<dbReference type="Proteomes" id="UP001595847">
    <property type="component" value="Unassembled WGS sequence"/>
</dbReference>
<dbReference type="Gene3D" id="3.40.50.150">
    <property type="entry name" value="Vaccinia Virus protein VP39"/>
    <property type="match status" value="1"/>
</dbReference>
<sequence>MDVPRHKFIPDTVWVRENGKPKPLRRSEDPDEWLRVCYSDEPIAVQLDDGTGSGRGYVSSSASMPTTVALMLDAADIDEGNRVLEIGTGTGFNAALIATRVGTENTTTIEIDPELAEKARTALADSGWALDVITGDGTKGYPPNGPYHRILSTASVHEVPYPWVEQTMPGGKVTTPWGTAFHSGALLRLRVADDGTASGHFDGDTGFMWVRGQRTAHGAVEDRVLPQHDYAETVTDLHPYEPLGDFSASFAIGLRVPGMMSNLIYDDDDQASQNYTVYLMDPESNSWASWRIRADSREHIVKQHGPRALFDELASAYDWWKSSGKPDHTRFGLKVTPDGQSLWLDDPACTVLQAD</sequence>
<keyword evidence="13" id="KW-1185">Reference proteome</keyword>
<evidence type="ECO:0000256" key="11">
    <source>
        <dbReference type="ARBA" id="ARBA00031350"/>
    </source>
</evidence>
<evidence type="ECO:0000256" key="2">
    <source>
        <dbReference type="ARBA" id="ARBA00005369"/>
    </source>
</evidence>
<keyword evidence="5" id="KW-0963">Cytoplasm</keyword>
<dbReference type="PANTHER" id="PTHR11579">
    <property type="entry name" value="PROTEIN-L-ISOASPARTATE O-METHYLTRANSFERASE"/>
    <property type="match status" value="1"/>
</dbReference>
<evidence type="ECO:0000256" key="4">
    <source>
        <dbReference type="ARBA" id="ARBA00013346"/>
    </source>
</evidence>
<organism evidence="12 13">
    <name type="scientific">Nocardiopsis sediminis</name>
    <dbReference type="NCBI Taxonomy" id="1778267"/>
    <lineage>
        <taxon>Bacteria</taxon>
        <taxon>Bacillati</taxon>
        <taxon>Actinomycetota</taxon>
        <taxon>Actinomycetes</taxon>
        <taxon>Streptosporangiales</taxon>
        <taxon>Nocardiopsidaceae</taxon>
        <taxon>Nocardiopsis</taxon>
    </lineage>
</organism>
<keyword evidence="7" id="KW-0808">Transferase</keyword>
<comment type="similarity">
    <text evidence="2">Belongs to the methyltransferase superfamily. L-isoaspartyl/D-aspartyl protein methyltransferase family.</text>
</comment>
<evidence type="ECO:0000256" key="6">
    <source>
        <dbReference type="ARBA" id="ARBA00022603"/>
    </source>
</evidence>
<name>A0ABV8FLF6_9ACTN</name>
<dbReference type="EC" id="2.1.1.77" evidence="3"/>
<keyword evidence="6 12" id="KW-0489">Methyltransferase</keyword>
<dbReference type="GO" id="GO:0008168">
    <property type="term" value="F:methyltransferase activity"/>
    <property type="evidence" value="ECO:0007669"/>
    <property type="project" value="UniProtKB-KW"/>
</dbReference>